<dbReference type="AlphaFoldDB" id="A0A0R1EYN6"/>
<dbReference type="GO" id="GO:0008887">
    <property type="term" value="F:glycerate kinase activity"/>
    <property type="evidence" value="ECO:0007669"/>
    <property type="project" value="UniProtKB-UniRule"/>
</dbReference>
<evidence type="ECO:0000256" key="2">
    <source>
        <dbReference type="ARBA" id="ARBA00022679"/>
    </source>
</evidence>
<evidence type="ECO:0000313" key="5">
    <source>
        <dbReference type="EMBL" id="KRK14587.1"/>
    </source>
</evidence>
<evidence type="ECO:0000256" key="1">
    <source>
        <dbReference type="ARBA" id="ARBA00006284"/>
    </source>
</evidence>
<dbReference type="Gene3D" id="3.40.50.10350">
    <property type="entry name" value="Glycerate kinase, domain 1"/>
    <property type="match status" value="1"/>
</dbReference>
<keyword evidence="3 4" id="KW-0418">Kinase</keyword>
<evidence type="ECO:0000313" key="6">
    <source>
        <dbReference type="Proteomes" id="UP000051181"/>
    </source>
</evidence>
<dbReference type="InterPro" id="IPR004381">
    <property type="entry name" value="Glycerate_kinase"/>
</dbReference>
<protein>
    <submittedName>
        <fullName evidence="5">Glycerate kinase</fullName>
    </submittedName>
</protein>
<dbReference type="InterPro" id="IPR036129">
    <property type="entry name" value="Glycerate_kinase_sf"/>
</dbReference>
<accession>A0A0R1EYN6</accession>
<evidence type="ECO:0000256" key="3">
    <source>
        <dbReference type="ARBA" id="ARBA00022777"/>
    </source>
</evidence>
<dbReference type="InterPro" id="IPR018193">
    <property type="entry name" value="Glyc_kinase_flavodox-like_fold"/>
</dbReference>
<gene>
    <name evidence="5" type="ORF">FD22_GL002278</name>
</gene>
<dbReference type="GeneID" id="65918020"/>
<dbReference type="InterPro" id="IPR018197">
    <property type="entry name" value="Glycerate_kinase_RE-like"/>
</dbReference>
<proteinExistence type="inferred from homology"/>
<dbReference type="PATRIC" id="fig|913848.6.peg.2325"/>
<dbReference type="Pfam" id="PF02595">
    <property type="entry name" value="Gly_kinase"/>
    <property type="match status" value="1"/>
</dbReference>
<dbReference type="Proteomes" id="UP000051181">
    <property type="component" value="Unassembled WGS sequence"/>
</dbReference>
<dbReference type="SUPFAM" id="SSF110738">
    <property type="entry name" value="Glycerate kinase I"/>
    <property type="match status" value="1"/>
</dbReference>
<comment type="caution">
    <text evidence="5">The sequence shown here is derived from an EMBL/GenBank/DDBJ whole genome shotgun (WGS) entry which is preliminary data.</text>
</comment>
<dbReference type="Gene3D" id="3.90.1510.10">
    <property type="entry name" value="Glycerate kinase, domain 2"/>
    <property type="match status" value="1"/>
</dbReference>
<dbReference type="PIRSF" id="PIRSF006078">
    <property type="entry name" value="GlxK"/>
    <property type="match status" value="1"/>
</dbReference>
<sequence>MNRVLIASDSFKGSATSIEIAKYITAGILCADSTAKVDAISIADGGEGTVCSMVAATGGRLLKTEVTGPLGTPVQATWGLLDAKTAVIEVAESSGITLIQDQLDACKTTTYGVGQLIKAALDQQVATIYVGLGGSATNDGGVGMAQALGAHFYDQKGNELAQGADSLCDLTTIDLTTIDPRLKTTQIIGLSDVNNPLTGENGASAIYGPQKGATVEQVKTLDNNLRCLAQLVERTLHTDYAIKPGAGAAGGTGFGLMAFCQAEIKPGINEIINILQLGQRMENVDLVITGEGQIDGQSLHGKLPVGVARLAKQHHLPVIAIVGSVGPDLKEIYRAGFDLVLSSTNRPMTFQQAKEDIATLVANAGFTAFKAFGSFRQES</sequence>
<keyword evidence="2 4" id="KW-0808">Transferase</keyword>
<dbReference type="eggNOG" id="COG1929">
    <property type="taxonomic scope" value="Bacteria"/>
</dbReference>
<comment type="similarity">
    <text evidence="1 4">Belongs to the glycerate kinase type-1 family.</text>
</comment>
<dbReference type="PANTHER" id="PTHR21599">
    <property type="entry name" value="GLYCERATE KINASE"/>
    <property type="match status" value="1"/>
</dbReference>
<evidence type="ECO:0000256" key="4">
    <source>
        <dbReference type="PIRNR" id="PIRNR006078"/>
    </source>
</evidence>
<organism evidence="5 6">
    <name type="scientific">Loigolactobacillus coryniformis subsp. coryniformis KCTC 3167 = DSM 20001</name>
    <dbReference type="NCBI Taxonomy" id="913848"/>
    <lineage>
        <taxon>Bacteria</taxon>
        <taxon>Bacillati</taxon>
        <taxon>Bacillota</taxon>
        <taxon>Bacilli</taxon>
        <taxon>Lactobacillales</taxon>
        <taxon>Lactobacillaceae</taxon>
        <taxon>Loigolactobacillus</taxon>
    </lineage>
</organism>
<dbReference type="GO" id="GO:0031388">
    <property type="term" value="P:organic acid phosphorylation"/>
    <property type="evidence" value="ECO:0007669"/>
    <property type="project" value="UniProtKB-UniRule"/>
</dbReference>
<dbReference type="NCBIfam" id="TIGR00045">
    <property type="entry name" value="glycerate kinase"/>
    <property type="match status" value="1"/>
</dbReference>
<dbReference type="PANTHER" id="PTHR21599:SF0">
    <property type="entry name" value="GLYCERATE KINASE"/>
    <property type="match status" value="1"/>
</dbReference>
<dbReference type="EMBL" id="AZCN01000075">
    <property type="protein sequence ID" value="KRK14587.1"/>
    <property type="molecule type" value="Genomic_DNA"/>
</dbReference>
<reference evidence="5 6" key="1">
    <citation type="journal article" date="2015" name="Genome Announc.">
        <title>Expanding the biotechnology potential of lactobacilli through comparative genomics of 213 strains and associated genera.</title>
        <authorList>
            <person name="Sun Z."/>
            <person name="Harris H.M."/>
            <person name="McCann A."/>
            <person name="Guo C."/>
            <person name="Argimon S."/>
            <person name="Zhang W."/>
            <person name="Yang X."/>
            <person name="Jeffery I.B."/>
            <person name="Cooney J.C."/>
            <person name="Kagawa T.F."/>
            <person name="Liu W."/>
            <person name="Song Y."/>
            <person name="Salvetti E."/>
            <person name="Wrobel A."/>
            <person name="Rasinkangas P."/>
            <person name="Parkhill J."/>
            <person name="Rea M.C."/>
            <person name="O'Sullivan O."/>
            <person name="Ritari J."/>
            <person name="Douillard F.P."/>
            <person name="Paul Ross R."/>
            <person name="Yang R."/>
            <person name="Briner A.E."/>
            <person name="Felis G.E."/>
            <person name="de Vos W.M."/>
            <person name="Barrangou R."/>
            <person name="Klaenhammer T.R."/>
            <person name="Caufield P.W."/>
            <person name="Cui Y."/>
            <person name="Zhang H."/>
            <person name="O'Toole P.W."/>
        </authorList>
    </citation>
    <scope>NUCLEOTIDE SEQUENCE [LARGE SCALE GENOMIC DNA]</scope>
    <source>
        <strain evidence="5 6">DSM 20001</strain>
    </source>
</reference>
<dbReference type="RefSeq" id="WP_010012143.1">
    <property type="nucleotide sequence ID" value="NZ_AZCN01000075.1"/>
</dbReference>
<name>A0A0R1EYN6_9LACO</name>